<evidence type="ECO:0008006" key="3">
    <source>
        <dbReference type="Google" id="ProtNLM"/>
    </source>
</evidence>
<name>A0A2N3KII9_9PROT</name>
<dbReference type="EMBL" id="NWTK01000017">
    <property type="protein sequence ID" value="PKR50368.1"/>
    <property type="molecule type" value="Genomic_DNA"/>
</dbReference>
<protein>
    <recommendedName>
        <fullName evidence="3">Bacterial mobilisation domain-containing protein</fullName>
    </recommendedName>
</protein>
<evidence type="ECO:0000313" key="1">
    <source>
        <dbReference type="EMBL" id="PKR50368.1"/>
    </source>
</evidence>
<dbReference type="Proteomes" id="UP000233597">
    <property type="component" value="Unassembled WGS sequence"/>
</dbReference>
<gene>
    <name evidence="1" type="ORF">COO20_21025</name>
</gene>
<organism evidence="1 2">
    <name type="scientific">Thalassospira marina</name>
    <dbReference type="NCBI Taxonomy" id="2048283"/>
    <lineage>
        <taxon>Bacteria</taxon>
        <taxon>Pseudomonadati</taxon>
        <taxon>Pseudomonadota</taxon>
        <taxon>Alphaproteobacteria</taxon>
        <taxon>Rhodospirillales</taxon>
        <taxon>Thalassospiraceae</taxon>
        <taxon>Thalassospira</taxon>
    </lineage>
</organism>
<sequence>MKGVLRFDTAFKADQKLESLLSMTSESSVVTSIRIDRNLAEELKKKAGKGGVGRFIRKAVIARLGTKDATAKALSEDDVMLLRGVARQSKSLGVLLNQIAKRLHNSQGEAIEAQDVAAVSEIAKQCLSVSSQAADFLRHHGEKR</sequence>
<accession>A0A2N3KII9</accession>
<reference evidence="1 2" key="1">
    <citation type="submission" date="2017-09" db="EMBL/GenBank/DDBJ databases">
        <title>Biodiversity and function of Thalassospira species in the particle-attached aromatic-hydrocarbon-degrading consortia from the surface seawater of the South China Sea.</title>
        <authorList>
            <person name="Dong C."/>
            <person name="Liu R."/>
            <person name="Shao Z."/>
        </authorList>
    </citation>
    <scope>NUCLEOTIDE SEQUENCE [LARGE SCALE GENOMIC DNA]</scope>
    <source>
        <strain evidence="1 2">CSC1P2</strain>
    </source>
</reference>
<dbReference type="AlphaFoldDB" id="A0A2N3KII9"/>
<proteinExistence type="predicted"/>
<comment type="caution">
    <text evidence="1">The sequence shown here is derived from an EMBL/GenBank/DDBJ whole genome shotgun (WGS) entry which is preliminary data.</text>
</comment>
<evidence type="ECO:0000313" key="2">
    <source>
        <dbReference type="Proteomes" id="UP000233597"/>
    </source>
</evidence>